<dbReference type="InterPro" id="IPR000706">
    <property type="entry name" value="AGPR_type-1"/>
</dbReference>
<dbReference type="HAMAP" id="MF_00150">
    <property type="entry name" value="ArgC_type1"/>
    <property type="match status" value="1"/>
</dbReference>
<dbReference type="InterPro" id="IPR036291">
    <property type="entry name" value="NAD(P)-bd_dom_sf"/>
</dbReference>
<reference evidence="9" key="1">
    <citation type="submission" date="2020-05" db="EMBL/GenBank/DDBJ databases">
        <authorList>
            <person name="Chiriac C."/>
            <person name="Salcher M."/>
            <person name="Ghai R."/>
            <person name="Kavagutti S V."/>
        </authorList>
    </citation>
    <scope>NUCLEOTIDE SEQUENCE</scope>
</reference>
<dbReference type="CDD" id="cd24148">
    <property type="entry name" value="AGPR_1_actinobacAGPR_like"/>
    <property type="match status" value="1"/>
</dbReference>
<accession>A0A6J7JBP5</accession>
<keyword evidence="5" id="KW-0521">NADP</keyword>
<protein>
    <recommendedName>
        <fullName evidence="2">N-acetyl-gamma-glutamyl-phosphate reductase</fullName>
        <ecNumber evidence="2">1.2.1.38</ecNumber>
    </recommendedName>
</protein>
<dbReference type="Pfam" id="PF01118">
    <property type="entry name" value="Semialdhyde_dh"/>
    <property type="match status" value="1"/>
</dbReference>
<dbReference type="EMBL" id="CAFBNF010000065">
    <property type="protein sequence ID" value="CAB4939772.1"/>
    <property type="molecule type" value="Genomic_DNA"/>
</dbReference>
<dbReference type="GO" id="GO:0051287">
    <property type="term" value="F:NAD binding"/>
    <property type="evidence" value="ECO:0007669"/>
    <property type="project" value="InterPro"/>
</dbReference>
<dbReference type="FunFam" id="3.30.360.10:FF:000014">
    <property type="entry name" value="N-acetyl-gamma-glutamyl-phosphate reductase"/>
    <property type="match status" value="1"/>
</dbReference>
<dbReference type="InterPro" id="IPR000534">
    <property type="entry name" value="Semialdehyde_DH_NAD-bd"/>
</dbReference>
<dbReference type="EC" id="1.2.1.38" evidence="2"/>
<comment type="pathway">
    <text evidence="1">Amino-acid biosynthesis; L-arginine biosynthesis; N(2)-acetyl-L-ornithine from L-glutamate: step 3/4.</text>
</comment>
<dbReference type="InterPro" id="IPR058924">
    <property type="entry name" value="AGPR_dimerisation_dom"/>
</dbReference>
<dbReference type="PANTHER" id="PTHR32338">
    <property type="entry name" value="N-ACETYL-GAMMA-GLUTAMYL-PHOSPHATE REDUCTASE, CHLOROPLASTIC-RELATED-RELATED"/>
    <property type="match status" value="1"/>
</dbReference>
<evidence type="ECO:0000256" key="4">
    <source>
        <dbReference type="ARBA" id="ARBA00022605"/>
    </source>
</evidence>
<name>A0A6J7JBP5_9ZZZZ</name>
<evidence type="ECO:0000256" key="5">
    <source>
        <dbReference type="ARBA" id="ARBA00022857"/>
    </source>
</evidence>
<feature type="domain" description="Semialdehyde dehydrogenase NAD-binding" evidence="8">
    <location>
        <begin position="4"/>
        <end position="138"/>
    </location>
</feature>
<evidence type="ECO:0000256" key="3">
    <source>
        <dbReference type="ARBA" id="ARBA00022571"/>
    </source>
</evidence>
<dbReference type="GO" id="GO:0070401">
    <property type="term" value="F:NADP+ binding"/>
    <property type="evidence" value="ECO:0007669"/>
    <property type="project" value="InterPro"/>
</dbReference>
<evidence type="ECO:0000256" key="1">
    <source>
        <dbReference type="ARBA" id="ARBA00004862"/>
    </source>
</evidence>
<keyword evidence="4" id="KW-0028">Amino-acid biosynthesis</keyword>
<evidence type="ECO:0000256" key="7">
    <source>
        <dbReference type="ARBA" id="ARBA00050557"/>
    </source>
</evidence>
<evidence type="ECO:0000313" key="9">
    <source>
        <dbReference type="EMBL" id="CAB4939772.1"/>
    </source>
</evidence>
<dbReference type="Pfam" id="PF22698">
    <property type="entry name" value="Semialdhyde_dhC_1"/>
    <property type="match status" value="1"/>
</dbReference>
<organism evidence="9">
    <name type="scientific">freshwater metagenome</name>
    <dbReference type="NCBI Taxonomy" id="449393"/>
    <lineage>
        <taxon>unclassified sequences</taxon>
        <taxon>metagenomes</taxon>
        <taxon>ecological metagenomes</taxon>
    </lineage>
</organism>
<sequence length="343" mass="34666">MTVTAGVAGASGYAGGELLRLLASHPTLTIGAVTAASNAGQRVSAVHPHLTGVIDQEFAPTTADALAGADIVFTALPHGESAALVRTLPASLPIVDLGADFRLLSPAAWATYYGGDHAGTWQYGLPELGHMRAAIASAQRVANPGCYATSVALGLAPLLAAGLVEPSDIVVVAASGTTGAGRSAKVELLASEVMGSMSAYKVGGLHQHTPEMEQTLGMAAGEQVTLSFTPMLAPMPRGILATCTARLSEGVTAGVLREAMRAAYSHEGFVHLLPEGSWPRTAYTLGSNAVHLQVAADTHSGRAVVVVALDNLVKGAAGQAVQNGNLMLGLPEAAGLTSMGVAP</sequence>
<evidence type="ECO:0000256" key="2">
    <source>
        <dbReference type="ARBA" id="ARBA00013072"/>
    </source>
</evidence>
<comment type="catalytic activity">
    <reaction evidence="7">
        <text>N-acetyl-L-glutamate 5-semialdehyde + phosphate + NADP(+) = N-acetyl-L-glutamyl 5-phosphate + NADPH + H(+)</text>
        <dbReference type="Rhea" id="RHEA:21588"/>
        <dbReference type="ChEBI" id="CHEBI:15378"/>
        <dbReference type="ChEBI" id="CHEBI:29123"/>
        <dbReference type="ChEBI" id="CHEBI:43474"/>
        <dbReference type="ChEBI" id="CHEBI:57783"/>
        <dbReference type="ChEBI" id="CHEBI:57936"/>
        <dbReference type="ChEBI" id="CHEBI:58349"/>
        <dbReference type="EC" id="1.2.1.38"/>
    </reaction>
</comment>
<dbReference type="PANTHER" id="PTHR32338:SF10">
    <property type="entry name" value="N-ACETYL-GAMMA-GLUTAMYL-PHOSPHATE REDUCTASE, CHLOROPLASTIC-RELATED"/>
    <property type="match status" value="1"/>
</dbReference>
<dbReference type="AlphaFoldDB" id="A0A6J7JBP5"/>
<dbReference type="SMART" id="SM00859">
    <property type="entry name" value="Semialdhyde_dh"/>
    <property type="match status" value="1"/>
</dbReference>
<evidence type="ECO:0000256" key="6">
    <source>
        <dbReference type="ARBA" id="ARBA00023002"/>
    </source>
</evidence>
<dbReference type="CDD" id="cd23934">
    <property type="entry name" value="AGPR_1_C"/>
    <property type="match status" value="1"/>
</dbReference>
<proteinExistence type="inferred from homology"/>
<keyword evidence="6" id="KW-0560">Oxidoreductase</keyword>
<dbReference type="GO" id="GO:0006526">
    <property type="term" value="P:L-arginine biosynthetic process"/>
    <property type="evidence" value="ECO:0007669"/>
    <property type="project" value="UniProtKB-KW"/>
</dbReference>
<keyword evidence="3" id="KW-0055">Arginine biosynthesis</keyword>
<dbReference type="NCBIfam" id="TIGR01850">
    <property type="entry name" value="argC"/>
    <property type="match status" value="1"/>
</dbReference>
<gene>
    <name evidence="9" type="ORF">UFOPK3773_00782</name>
</gene>
<dbReference type="Gene3D" id="3.40.50.720">
    <property type="entry name" value="NAD(P)-binding Rossmann-like Domain"/>
    <property type="match status" value="1"/>
</dbReference>
<dbReference type="SUPFAM" id="SSF55347">
    <property type="entry name" value="Glyceraldehyde-3-phosphate dehydrogenase-like, C-terminal domain"/>
    <property type="match status" value="1"/>
</dbReference>
<dbReference type="Gene3D" id="3.30.360.10">
    <property type="entry name" value="Dihydrodipicolinate Reductase, domain 2"/>
    <property type="match status" value="1"/>
</dbReference>
<evidence type="ECO:0000259" key="8">
    <source>
        <dbReference type="SMART" id="SM00859"/>
    </source>
</evidence>
<dbReference type="InterPro" id="IPR023013">
    <property type="entry name" value="AGPR_AS"/>
</dbReference>
<dbReference type="PROSITE" id="PS01224">
    <property type="entry name" value="ARGC"/>
    <property type="match status" value="1"/>
</dbReference>
<dbReference type="SUPFAM" id="SSF51735">
    <property type="entry name" value="NAD(P)-binding Rossmann-fold domains"/>
    <property type="match status" value="1"/>
</dbReference>
<dbReference type="InterPro" id="IPR050085">
    <property type="entry name" value="AGPR"/>
</dbReference>
<dbReference type="GO" id="GO:0003942">
    <property type="term" value="F:N-acetyl-gamma-glutamyl-phosphate reductase activity"/>
    <property type="evidence" value="ECO:0007669"/>
    <property type="project" value="UniProtKB-EC"/>
</dbReference>